<evidence type="ECO:0000313" key="3">
    <source>
        <dbReference type="EMBL" id="EAQ98165.1"/>
    </source>
</evidence>
<dbReference type="Gene3D" id="3.40.710.10">
    <property type="entry name" value="DD-peptidase/beta-lactamase superfamily"/>
    <property type="match status" value="1"/>
</dbReference>
<evidence type="ECO:0000256" key="1">
    <source>
        <dbReference type="SAM" id="SignalP"/>
    </source>
</evidence>
<comment type="caution">
    <text evidence="3">The sequence shown here is derived from an EMBL/GenBank/DDBJ whole genome shotgun (WGS) entry which is preliminary data.</text>
</comment>
<dbReference type="Pfam" id="PF00144">
    <property type="entry name" value="Beta-lactamase"/>
    <property type="match status" value="1"/>
</dbReference>
<reference evidence="3 4" key="2">
    <citation type="journal article" date="2009" name="PLoS ONE">
        <title>The photosynthetic apparatus and its regulation in the aerobic gammaproteobacterium Congregibacter litoralis gen. nov., sp. nov.</title>
        <authorList>
            <person name="Spring S."/>
            <person name="Lunsdorf H."/>
            <person name="Fuchs B.M."/>
            <person name="Tindall B.J."/>
        </authorList>
    </citation>
    <scope>NUCLEOTIDE SEQUENCE [LARGE SCALE GENOMIC DNA]</scope>
    <source>
        <strain evidence="3">KT71</strain>
    </source>
</reference>
<evidence type="ECO:0000313" key="4">
    <source>
        <dbReference type="Proteomes" id="UP000019205"/>
    </source>
</evidence>
<feature type="signal peptide" evidence="1">
    <location>
        <begin position="1"/>
        <end position="29"/>
    </location>
</feature>
<feature type="domain" description="Beta-lactamase-related" evidence="2">
    <location>
        <begin position="98"/>
        <end position="394"/>
    </location>
</feature>
<accession>A4A796</accession>
<dbReference type="EMBL" id="AAOA02000002">
    <property type="protein sequence ID" value="EAQ98165.1"/>
    <property type="molecule type" value="Genomic_DNA"/>
</dbReference>
<dbReference type="InterPro" id="IPR001466">
    <property type="entry name" value="Beta-lactam-related"/>
</dbReference>
<sequence length="418" mass="45384">MTTRQGFTNTFLSLIGCAAMLTLTVTAEAIEDERPAGLNGATWQFGPLNRWAYTHMSEVLPSKPIRHGTGSPRPLPGLKAAANDMTVDWNGAPRQLAALMEEQYIDGLLVMKNGRVLFERYAGTLTPERSHLLWSVSKTITGLTAASVAADGLIDLDKTVADYVPALADSGWGPDTLRDVLDMRDGSQWNEDYAAADSTVRRQDCADGLLTGPDCEGVPVVGNYRFLPTVGRMPDRQGSFVYKSGTTDVMAWVLEAATDKRFADLVSQRIWKRIGAEQDAGITVDTSGFTLASGGIHATLRDVGRVGQLILNRGQVGDERLFSPAWIDDIVSRDGSRSWPYAVEEGFRPYYRSFMWGLGDGRGSIQARGVHGQLIHVAPESKTLIVMLSSWPDAEGGAPQVGESTQQRLVQAIEAALP</sequence>
<dbReference type="eggNOG" id="COG1680">
    <property type="taxonomic scope" value="Bacteria"/>
</dbReference>
<evidence type="ECO:0000259" key="2">
    <source>
        <dbReference type="Pfam" id="PF00144"/>
    </source>
</evidence>
<dbReference type="RefSeq" id="WP_008292988.1">
    <property type="nucleotide sequence ID" value="NZ_CM002299.1"/>
</dbReference>
<dbReference type="PROSITE" id="PS51257">
    <property type="entry name" value="PROKAR_LIPOPROTEIN"/>
    <property type="match status" value="1"/>
</dbReference>
<dbReference type="SUPFAM" id="SSF56601">
    <property type="entry name" value="beta-lactamase/transpeptidase-like"/>
    <property type="match status" value="1"/>
</dbReference>
<name>A4A796_9GAMM</name>
<dbReference type="STRING" id="314285.KT71_02922"/>
<organism evidence="3 4">
    <name type="scientific">Congregibacter litoralis KT71</name>
    <dbReference type="NCBI Taxonomy" id="314285"/>
    <lineage>
        <taxon>Bacteria</taxon>
        <taxon>Pseudomonadati</taxon>
        <taxon>Pseudomonadota</taxon>
        <taxon>Gammaproteobacteria</taxon>
        <taxon>Cellvibrionales</taxon>
        <taxon>Halieaceae</taxon>
        <taxon>Congregibacter</taxon>
    </lineage>
</organism>
<dbReference type="AlphaFoldDB" id="A4A796"/>
<dbReference type="InterPro" id="IPR012338">
    <property type="entry name" value="Beta-lactam/transpept-like"/>
</dbReference>
<feature type="chain" id="PRO_5002665696" evidence="1">
    <location>
        <begin position="30"/>
        <end position="418"/>
    </location>
</feature>
<dbReference type="PANTHER" id="PTHR43283">
    <property type="entry name" value="BETA-LACTAMASE-RELATED"/>
    <property type="match status" value="1"/>
</dbReference>
<dbReference type="PANTHER" id="PTHR43283:SF7">
    <property type="entry name" value="BETA-LACTAMASE-RELATED DOMAIN-CONTAINING PROTEIN"/>
    <property type="match status" value="1"/>
</dbReference>
<dbReference type="InterPro" id="IPR050789">
    <property type="entry name" value="Diverse_Enzym_Activities"/>
</dbReference>
<gene>
    <name evidence="3" type="ORF">KT71_02922</name>
</gene>
<dbReference type="OrthoDB" id="9814204at2"/>
<reference evidence="3 4" key="1">
    <citation type="journal article" date="2007" name="Proc. Natl. Acad. Sci. U.S.A.">
        <title>Characterization of a marine gammaproteobacterium capable of aerobic anoxygenic photosynthesis.</title>
        <authorList>
            <person name="Fuchs B.M."/>
            <person name="Spring S."/>
            <person name="Teeling H."/>
            <person name="Quast C."/>
            <person name="Wulf J."/>
            <person name="Schattenhofer M."/>
            <person name="Yan S."/>
            <person name="Ferriera S."/>
            <person name="Johnson J."/>
            <person name="Glockner F.O."/>
            <person name="Amann R."/>
        </authorList>
    </citation>
    <scope>NUCLEOTIDE SEQUENCE [LARGE SCALE GENOMIC DNA]</scope>
    <source>
        <strain evidence="3">KT71</strain>
    </source>
</reference>
<dbReference type="Proteomes" id="UP000019205">
    <property type="component" value="Chromosome"/>
</dbReference>
<keyword evidence="1" id="KW-0732">Signal</keyword>
<dbReference type="HOGENOM" id="CLU_030169_0_1_6"/>
<keyword evidence="4" id="KW-1185">Reference proteome</keyword>
<protein>
    <submittedName>
        <fullName evidence="3">Beta-lactamase class C and other penicillin binding protein</fullName>
    </submittedName>
</protein>
<proteinExistence type="predicted"/>